<dbReference type="InterPro" id="IPR035906">
    <property type="entry name" value="MetI-like_sf"/>
</dbReference>
<dbReference type="CDD" id="cd06261">
    <property type="entry name" value="TM_PBP2"/>
    <property type="match status" value="1"/>
</dbReference>
<keyword evidence="5 7" id="KW-1133">Transmembrane helix</keyword>
<feature type="transmembrane region" description="Helical" evidence="7">
    <location>
        <begin position="78"/>
        <end position="97"/>
    </location>
</feature>
<dbReference type="Proteomes" id="UP000248021">
    <property type="component" value="Unassembled WGS sequence"/>
</dbReference>
<dbReference type="InterPro" id="IPR050901">
    <property type="entry name" value="BP-dep_ABC_trans_perm"/>
</dbReference>
<dbReference type="Gene3D" id="1.10.3720.10">
    <property type="entry name" value="MetI-like"/>
    <property type="match status" value="1"/>
</dbReference>
<dbReference type="SUPFAM" id="SSF161098">
    <property type="entry name" value="MetI-like"/>
    <property type="match status" value="1"/>
</dbReference>
<dbReference type="InterPro" id="IPR000515">
    <property type="entry name" value="MetI-like"/>
</dbReference>
<gene>
    <name evidence="9" type="ORF">C7450_11017</name>
</gene>
<evidence type="ECO:0000259" key="8">
    <source>
        <dbReference type="PROSITE" id="PS50928"/>
    </source>
</evidence>
<dbReference type="GO" id="GO:0005886">
    <property type="term" value="C:plasma membrane"/>
    <property type="evidence" value="ECO:0007669"/>
    <property type="project" value="UniProtKB-SubCell"/>
</dbReference>
<comment type="subcellular location">
    <subcellularLocation>
        <location evidence="1 7">Cell membrane</location>
        <topology evidence="1 7">Multi-pass membrane protein</topology>
    </subcellularLocation>
</comment>
<keyword evidence="6 7" id="KW-0472">Membrane</keyword>
<evidence type="ECO:0000256" key="3">
    <source>
        <dbReference type="ARBA" id="ARBA00022475"/>
    </source>
</evidence>
<feature type="transmembrane region" description="Helical" evidence="7">
    <location>
        <begin position="244"/>
        <end position="264"/>
    </location>
</feature>
<comment type="caution">
    <text evidence="9">The sequence shown here is derived from an EMBL/GenBank/DDBJ whole genome shotgun (WGS) entry which is preliminary data.</text>
</comment>
<keyword evidence="10" id="KW-1185">Reference proteome</keyword>
<accession>A0A2V3TZC9</accession>
<evidence type="ECO:0000256" key="7">
    <source>
        <dbReference type="RuleBase" id="RU363032"/>
    </source>
</evidence>
<sequence>MSVRIATAPRVGWPYTLIAICGVALYLFPIYWMFTSGLKTSAEIFANPPTLIPQNPTLEAFAHVFARENVLRYLRNSIAIAAPVTILTLVMGAMGAYAMSRLRNRLVDVALVTVLMLQVFPEALLATPMFIIFRALDILNTFAAVILATTSKTLAFALVVLRPMFRQVPIELEEASRVDGCNSWQTFWRIVLPLMRTPLIVVGTLAFVQAYGQFVYALTLMSDQELQPATVGIYSFVGAEYADWHRVMAFSSVFVAPVIILFLIMQRKIVAGLTAGALK</sequence>
<feature type="transmembrane region" description="Helical" evidence="7">
    <location>
        <begin position="138"/>
        <end position="161"/>
    </location>
</feature>
<feature type="domain" description="ABC transmembrane type-1" evidence="8">
    <location>
        <begin position="74"/>
        <end position="265"/>
    </location>
</feature>
<dbReference type="EMBL" id="QJJK01000010">
    <property type="protein sequence ID" value="PXW55080.1"/>
    <property type="molecule type" value="Genomic_DNA"/>
</dbReference>
<dbReference type="PROSITE" id="PS50928">
    <property type="entry name" value="ABC_TM1"/>
    <property type="match status" value="1"/>
</dbReference>
<reference evidence="9 10" key="1">
    <citation type="submission" date="2018-05" db="EMBL/GenBank/DDBJ databases">
        <title>Genomic Encyclopedia of Type Strains, Phase IV (KMG-IV): sequencing the most valuable type-strain genomes for metagenomic binning, comparative biology and taxonomic classification.</title>
        <authorList>
            <person name="Goeker M."/>
        </authorList>
    </citation>
    <scope>NUCLEOTIDE SEQUENCE [LARGE SCALE GENOMIC DNA]</scope>
    <source>
        <strain evidence="9 10">DSM 6462</strain>
    </source>
</reference>
<evidence type="ECO:0000256" key="4">
    <source>
        <dbReference type="ARBA" id="ARBA00022692"/>
    </source>
</evidence>
<evidence type="ECO:0000256" key="6">
    <source>
        <dbReference type="ARBA" id="ARBA00023136"/>
    </source>
</evidence>
<protein>
    <submittedName>
        <fullName evidence="9">Carbohydrate ABC transporter membrane protein 2 (CUT1 family)</fullName>
    </submittedName>
</protein>
<dbReference type="PANTHER" id="PTHR32243">
    <property type="entry name" value="MALTOSE TRANSPORT SYSTEM PERMEASE-RELATED"/>
    <property type="match status" value="1"/>
</dbReference>
<evidence type="ECO:0000313" key="9">
    <source>
        <dbReference type="EMBL" id="PXW55080.1"/>
    </source>
</evidence>
<feature type="transmembrane region" description="Helical" evidence="7">
    <location>
        <begin position="12"/>
        <end position="34"/>
    </location>
</feature>
<evidence type="ECO:0000256" key="5">
    <source>
        <dbReference type="ARBA" id="ARBA00022989"/>
    </source>
</evidence>
<keyword evidence="4 7" id="KW-0812">Transmembrane</keyword>
<comment type="similarity">
    <text evidence="7">Belongs to the binding-protein-dependent transport system permease family.</text>
</comment>
<dbReference type="GO" id="GO:0055085">
    <property type="term" value="P:transmembrane transport"/>
    <property type="evidence" value="ECO:0007669"/>
    <property type="project" value="InterPro"/>
</dbReference>
<evidence type="ECO:0000313" key="10">
    <source>
        <dbReference type="Proteomes" id="UP000248021"/>
    </source>
</evidence>
<evidence type="ECO:0000256" key="1">
    <source>
        <dbReference type="ARBA" id="ARBA00004651"/>
    </source>
</evidence>
<dbReference type="PANTHER" id="PTHR32243:SF18">
    <property type="entry name" value="INNER MEMBRANE ABC TRANSPORTER PERMEASE PROTEIN YCJP"/>
    <property type="match status" value="1"/>
</dbReference>
<keyword evidence="3" id="KW-1003">Cell membrane</keyword>
<organism evidence="9 10">
    <name type="scientific">Chelatococcus asaccharovorans</name>
    <dbReference type="NCBI Taxonomy" id="28210"/>
    <lineage>
        <taxon>Bacteria</taxon>
        <taxon>Pseudomonadati</taxon>
        <taxon>Pseudomonadota</taxon>
        <taxon>Alphaproteobacteria</taxon>
        <taxon>Hyphomicrobiales</taxon>
        <taxon>Chelatococcaceae</taxon>
        <taxon>Chelatococcus</taxon>
    </lineage>
</organism>
<proteinExistence type="inferred from homology"/>
<dbReference type="OrthoDB" id="9815445at2"/>
<keyword evidence="2 7" id="KW-0813">Transport</keyword>
<name>A0A2V3TZC9_9HYPH</name>
<dbReference type="Pfam" id="PF00528">
    <property type="entry name" value="BPD_transp_1"/>
    <property type="match status" value="1"/>
</dbReference>
<evidence type="ECO:0000256" key="2">
    <source>
        <dbReference type="ARBA" id="ARBA00022448"/>
    </source>
</evidence>
<dbReference type="RefSeq" id="WP_110376689.1">
    <property type="nucleotide sequence ID" value="NZ_CAKNFM010000004.1"/>
</dbReference>
<feature type="transmembrane region" description="Helical" evidence="7">
    <location>
        <begin position="199"/>
        <end position="218"/>
    </location>
</feature>
<dbReference type="AlphaFoldDB" id="A0A2V3TZC9"/>
<feature type="transmembrane region" description="Helical" evidence="7">
    <location>
        <begin position="109"/>
        <end position="132"/>
    </location>
</feature>